<keyword evidence="1" id="KW-0472">Membrane</keyword>
<dbReference type="EMBL" id="ML976007">
    <property type="protein sequence ID" value="KAF1945801.1"/>
    <property type="molecule type" value="Genomic_DNA"/>
</dbReference>
<accession>A0A6A5SZH7</accession>
<proteinExistence type="predicted"/>
<gene>
    <name evidence="2" type="ORF">EJ02DRAFT_25832</name>
</gene>
<evidence type="ECO:0000256" key="1">
    <source>
        <dbReference type="SAM" id="Phobius"/>
    </source>
</evidence>
<evidence type="ECO:0000313" key="2">
    <source>
        <dbReference type="EMBL" id="KAF1945801.1"/>
    </source>
</evidence>
<keyword evidence="1" id="KW-1133">Transmembrane helix</keyword>
<name>A0A6A5SZH7_9PLEO</name>
<keyword evidence="3" id="KW-1185">Reference proteome</keyword>
<feature type="transmembrane region" description="Helical" evidence="1">
    <location>
        <begin position="104"/>
        <end position="127"/>
    </location>
</feature>
<reference evidence="2" key="1">
    <citation type="journal article" date="2020" name="Stud. Mycol.">
        <title>101 Dothideomycetes genomes: a test case for predicting lifestyles and emergence of pathogens.</title>
        <authorList>
            <person name="Haridas S."/>
            <person name="Albert R."/>
            <person name="Binder M."/>
            <person name="Bloem J."/>
            <person name="Labutti K."/>
            <person name="Salamov A."/>
            <person name="Andreopoulos B."/>
            <person name="Baker S."/>
            <person name="Barry K."/>
            <person name="Bills G."/>
            <person name="Bluhm B."/>
            <person name="Cannon C."/>
            <person name="Castanera R."/>
            <person name="Culley D."/>
            <person name="Daum C."/>
            <person name="Ezra D."/>
            <person name="Gonzalez J."/>
            <person name="Henrissat B."/>
            <person name="Kuo A."/>
            <person name="Liang C."/>
            <person name="Lipzen A."/>
            <person name="Lutzoni F."/>
            <person name="Magnuson J."/>
            <person name="Mondo S."/>
            <person name="Nolan M."/>
            <person name="Ohm R."/>
            <person name="Pangilinan J."/>
            <person name="Park H.-J."/>
            <person name="Ramirez L."/>
            <person name="Alfaro M."/>
            <person name="Sun H."/>
            <person name="Tritt A."/>
            <person name="Yoshinaga Y."/>
            <person name="Zwiers L.-H."/>
            <person name="Turgeon B."/>
            <person name="Goodwin S."/>
            <person name="Spatafora J."/>
            <person name="Crous P."/>
            <person name="Grigoriev I."/>
        </authorList>
    </citation>
    <scope>NUCLEOTIDE SEQUENCE</scope>
    <source>
        <strain evidence="2">CBS 161.51</strain>
    </source>
</reference>
<dbReference type="Proteomes" id="UP000800038">
    <property type="component" value="Unassembled WGS sequence"/>
</dbReference>
<keyword evidence="1" id="KW-0812">Transmembrane</keyword>
<evidence type="ECO:0000313" key="3">
    <source>
        <dbReference type="Proteomes" id="UP000800038"/>
    </source>
</evidence>
<dbReference type="AlphaFoldDB" id="A0A6A5SZH7"/>
<sequence>MEAEVKDVRPSWSRLLCGFDTARWHEMWWLSAAAAAAAPRCEMRYGCGWLLITLFSKGGYGRRCYTCSQRLILHGLRVRLSGVSRQKKTFFDSRARVWWCVKPCLVLTFMFLGSAVLFYCQFSALILRHGGVDKLTLP</sequence>
<organism evidence="2 3">
    <name type="scientific">Clathrospora elynae</name>
    <dbReference type="NCBI Taxonomy" id="706981"/>
    <lineage>
        <taxon>Eukaryota</taxon>
        <taxon>Fungi</taxon>
        <taxon>Dikarya</taxon>
        <taxon>Ascomycota</taxon>
        <taxon>Pezizomycotina</taxon>
        <taxon>Dothideomycetes</taxon>
        <taxon>Pleosporomycetidae</taxon>
        <taxon>Pleosporales</taxon>
        <taxon>Diademaceae</taxon>
        <taxon>Clathrospora</taxon>
    </lineage>
</organism>
<protein>
    <submittedName>
        <fullName evidence="2">Uncharacterized protein</fullName>
    </submittedName>
</protein>